<sequence length="353" mass="37036">MFRNLCLLPPGILAFLCTFIELTDAQLPPIVVCAPGQCLQGYSNITSFGNATSINLPLDLALNPGIAIFPQPLYAGQSAFVPLPISANSSLSTPLSTIQSITLSSNTWIALDNRVLLWDSMPNMRDLPFGNNISSLPLIAIQSSACSPACSSMGGVCWSSGTCACLPGFTACKSGSTQDANDRTKCTPVPTSMSSLFVPKAASRMSCSGGTSNDCTVCAPNMFAFNGGCMRASADGMCEGSMHIVDNNKHSCDACPAKCSACRIPDFDQASMASKLHSVRQSPTMSMVAGEDIGGVEGVCIDVYFEGWLATHNIGDSVRQAVKEGQVDDEERCSAGCSLSSSALARCRPITLF</sequence>
<feature type="signal peptide" evidence="1">
    <location>
        <begin position="1"/>
        <end position="25"/>
    </location>
</feature>
<gene>
    <name evidence="2" type="ORF">BDN71DRAFT_1510004</name>
</gene>
<evidence type="ECO:0000313" key="2">
    <source>
        <dbReference type="EMBL" id="KAF9491874.1"/>
    </source>
</evidence>
<evidence type="ECO:0000256" key="1">
    <source>
        <dbReference type="SAM" id="SignalP"/>
    </source>
</evidence>
<feature type="chain" id="PRO_5040350877" evidence="1">
    <location>
        <begin position="26"/>
        <end position="353"/>
    </location>
</feature>
<dbReference type="InterPro" id="IPR009030">
    <property type="entry name" value="Growth_fac_rcpt_cys_sf"/>
</dbReference>
<protein>
    <submittedName>
        <fullName evidence="2">Uncharacterized protein</fullName>
    </submittedName>
</protein>
<evidence type="ECO:0000313" key="3">
    <source>
        <dbReference type="Proteomes" id="UP000807025"/>
    </source>
</evidence>
<comment type="caution">
    <text evidence="2">The sequence shown here is derived from an EMBL/GenBank/DDBJ whole genome shotgun (WGS) entry which is preliminary data.</text>
</comment>
<reference evidence="2" key="1">
    <citation type="submission" date="2020-11" db="EMBL/GenBank/DDBJ databases">
        <authorList>
            <consortium name="DOE Joint Genome Institute"/>
            <person name="Ahrendt S."/>
            <person name="Riley R."/>
            <person name="Andreopoulos W."/>
            <person name="Labutti K."/>
            <person name="Pangilinan J."/>
            <person name="Ruiz-Duenas F.J."/>
            <person name="Barrasa J.M."/>
            <person name="Sanchez-Garcia M."/>
            <person name="Camarero S."/>
            <person name="Miyauchi S."/>
            <person name="Serrano A."/>
            <person name="Linde D."/>
            <person name="Babiker R."/>
            <person name="Drula E."/>
            <person name="Ayuso-Fernandez I."/>
            <person name="Pacheco R."/>
            <person name="Padilla G."/>
            <person name="Ferreira P."/>
            <person name="Barriuso J."/>
            <person name="Kellner H."/>
            <person name="Castanera R."/>
            <person name="Alfaro M."/>
            <person name="Ramirez L."/>
            <person name="Pisabarro A.G."/>
            <person name="Kuo A."/>
            <person name="Tritt A."/>
            <person name="Lipzen A."/>
            <person name="He G."/>
            <person name="Yan M."/>
            <person name="Ng V."/>
            <person name="Cullen D."/>
            <person name="Martin F."/>
            <person name="Rosso M.-N."/>
            <person name="Henrissat B."/>
            <person name="Hibbett D."/>
            <person name="Martinez A.T."/>
            <person name="Grigoriev I.V."/>
        </authorList>
    </citation>
    <scope>NUCLEOTIDE SEQUENCE</scope>
    <source>
        <strain evidence="2">ATCC 90797</strain>
    </source>
</reference>
<keyword evidence="3" id="KW-1185">Reference proteome</keyword>
<name>A0A9P6DCK9_PLEER</name>
<dbReference type="OrthoDB" id="18487at2759"/>
<accession>A0A9P6DCK9</accession>
<keyword evidence="1" id="KW-0732">Signal</keyword>
<dbReference type="SUPFAM" id="SSF57184">
    <property type="entry name" value="Growth factor receptor domain"/>
    <property type="match status" value="1"/>
</dbReference>
<proteinExistence type="predicted"/>
<organism evidence="2 3">
    <name type="scientific">Pleurotus eryngii</name>
    <name type="common">Boletus of the steppes</name>
    <dbReference type="NCBI Taxonomy" id="5323"/>
    <lineage>
        <taxon>Eukaryota</taxon>
        <taxon>Fungi</taxon>
        <taxon>Dikarya</taxon>
        <taxon>Basidiomycota</taxon>
        <taxon>Agaricomycotina</taxon>
        <taxon>Agaricomycetes</taxon>
        <taxon>Agaricomycetidae</taxon>
        <taxon>Agaricales</taxon>
        <taxon>Pleurotineae</taxon>
        <taxon>Pleurotaceae</taxon>
        <taxon>Pleurotus</taxon>
    </lineage>
</organism>
<dbReference type="Proteomes" id="UP000807025">
    <property type="component" value="Unassembled WGS sequence"/>
</dbReference>
<dbReference type="EMBL" id="MU154611">
    <property type="protein sequence ID" value="KAF9491874.1"/>
    <property type="molecule type" value="Genomic_DNA"/>
</dbReference>
<dbReference type="AlphaFoldDB" id="A0A9P6DCK9"/>